<dbReference type="PROSITE" id="PS51724">
    <property type="entry name" value="SPOR"/>
    <property type="match status" value="1"/>
</dbReference>
<dbReference type="RefSeq" id="WP_161860835.1">
    <property type="nucleotide sequence ID" value="NZ_CP046620.1"/>
</dbReference>
<feature type="domain" description="SPOR" evidence="2">
    <location>
        <begin position="219"/>
        <end position="304"/>
    </location>
</feature>
<protein>
    <recommendedName>
        <fullName evidence="2">SPOR domain-containing protein</fullName>
    </recommendedName>
</protein>
<dbReference type="Gene3D" id="3.30.70.1070">
    <property type="entry name" value="Sporulation related repeat"/>
    <property type="match status" value="1"/>
</dbReference>
<proteinExistence type="predicted"/>
<keyword evidence="1" id="KW-0472">Membrane</keyword>
<evidence type="ECO:0000313" key="3">
    <source>
        <dbReference type="EMBL" id="QHQ34264.1"/>
    </source>
</evidence>
<organism evidence="3 4">
    <name type="scientific">Algicella marina</name>
    <dbReference type="NCBI Taxonomy" id="2683284"/>
    <lineage>
        <taxon>Bacteria</taxon>
        <taxon>Pseudomonadati</taxon>
        <taxon>Pseudomonadota</taxon>
        <taxon>Alphaproteobacteria</taxon>
        <taxon>Rhodobacterales</taxon>
        <taxon>Paracoccaceae</taxon>
        <taxon>Algicella</taxon>
    </lineage>
</organism>
<evidence type="ECO:0000313" key="4">
    <source>
        <dbReference type="Proteomes" id="UP000464495"/>
    </source>
</evidence>
<name>A0A6P1SUB1_9RHOB</name>
<keyword evidence="4" id="KW-1185">Reference proteome</keyword>
<dbReference type="InterPro" id="IPR007730">
    <property type="entry name" value="SPOR-like_dom"/>
</dbReference>
<dbReference type="Pfam" id="PF05036">
    <property type="entry name" value="SPOR"/>
    <property type="match status" value="1"/>
</dbReference>
<dbReference type="Proteomes" id="UP000464495">
    <property type="component" value="Chromosome"/>
</dbReference>
<gene>
    <name evidence="3" type="ORF">GO499_03185</name>
</gene>
<accession>A0A6P1SUB1</accession>
<evidence type="ECO:0000259" key="2">
    <source>
        <dbReference type="PROSITE" id="PS51724"/>
    </source>
</evidence>
<dbReference type="InterPro" id="IPR036680">
    <property type="entry name" value="SPOR-like_sf"/>
</dbReference>
<dbReference type="KEGG" id="amaq:GO499_03185"/>
<dbReference type="AlphaFoldDB" id="A0A6P1SUB1"/>
<keyword evidence="1" id="KW-1133">Transmembrane helix</keyword>
<dbReference type="GO" id="GO:0042834">
    <property type="term" value="F:peptidoglycan binding"/>
    <property type="evidence" value="ECO:0007669"/>
    <property type="project" value="InterPro"/>
</dbReference>
<keyword evidence="1" id="KW-0812">Transmembrane</keyword>
<dbReference type="SUPFAM" id="SSF110997">
    <property type="entry name" value="Sporulation related repeat"/>
    <property type="match status" value="1"/>
</dbReference>
<sequence length="304" mass="32071">MQDMTYGDSHEEGPVGAAFWVGVLVKWGGALLSLALVVLLVLWAWRLTTRDPGEVPVIKALGGAVRVAPEVPGGRTENHQGLEVNEVLAGEEAGLPRQAELAPPPATLAEEDQPGPLAPEVLPAIPEDPSEAPETITVEREGGDEVEVEVPGGSGDDLQALINEAVRGVVEEPAESGGNEIVAVLPRPRPSDLRAGTGAVSQSTAVGTESAQTGSEIASVAIGTRTIQLGAFDSERDARTAWDQLARLHTDLLASRDRYIQEAQSNGRTFYRLRVLGFDSSAEQNSLCEALKARLVACIPVTAR</sequence>
<dbReference type="EMBL" id="CP046620">
    <property type="protein sequence ID" value="QHQ34264.1"/>
    <property type="molecule type" value="Genomic_DNA"/>
</dbReference>
<evidence type="ECO:0000256" key="1">
    <source>
        <dbReference type="SAM" id="Phobius"/>
    </source>
</evidence>
<reference evidence="3 4" key="1">
    <citation type="submission" date="2019-12" db="EMBL/GenBank/DDBJ databases">
        <title>Complete genome sequence of Algicella marina strain 9Alg 56(T) isolated from the red alga Tichocarpus crinitus.</title>
        <authorList>
            <person name="Kim S.-G."/>
            <person name="Nedashkovskaya O.I."/>
        </authorList>
    </citation>
    <scope>NUCLEOTIDE SEQUENCE [LARGE SCALE GENOMIC DNA]</scope>
    <source>
        <strain evidence="3 4">9Alg 56</strain>
    </source>
</reference>
<feature type="transmembrane region" description="Helical" evidence="1">
    <location>
        <begin position="20"/>
        <end position="45"/>
    </location>
</feature>